<reference evidence="2 3" key="1">
    <citation type="submission" date="2020-08" db="EMBL/GenBank/DDBJ databases">
        <title>Oceanospirillum sp. nov. isolated from marine sediment.</title>
        <authorList>
            <person name="Ji X."/>
        </authorList>
    </citation>
    <scope>NUCLEOTIDE SEQUENCE [LARGE SCALE GENOMIC DNA]</scope>
    <source>
        <strain evidence="2 3">D5</strain>
    </source>
</reference>
<dbReference type="PANTHER" id="PTHR38037:SF1">
    <property type="entry name" value="ATP-DEPENDENT ZINC PROTEASE DOMAIN-CONTAINING PROTEIN-RELATED"/>
    <property type="match status" value="1"/>
</dbReference>
<keyword evidence="3" id="KW-1185">Reference proteome</keyword>
<dbReference type="SUPFAM" id="SSF50630">
    <property type="entry name" value="Acid proteases"/>
    <property type="match status" value="1"/>
</dbReference>
<protein>
    <submittedName>
        <fullName evidence="2">ATP-dependent zinc protease</fullName>
    </submittedName>
</protein>
<accession>A0A839ITV6</accession>
<feature type="domain" description="Retropepsin-like aspartic endopeptidase" evidence="1">
    <location>
        <begin position="6"/>
        <end position="142"/>
    </location>
</feature>
<keyword evidence="2" id="KW-0645">Protease</keyword>
<dbReference type="Pfam" id="PF05618">
    <property type="entry name" value="Zn_protease"/>
    <property type="match status" value="1"/>
</dbReference>
<sequence length="148" mass="16851">MIKKTVGWREYVAFPDLGIEQVIAKVDSGAKTSALHTFFIEPFTGEDGREWVRFGLHPVRKKQTPEIIAQAPVKEVRNVSDSGGHIEARFVIETEFVVGDTRFMAELTLTNREKMAYRMLLGRTALREHFVVDCDLSHAQQKPIVKTH</sequence>
<dbReference type="PANTHER" id="PTHR38037">
    <property type="entry name" value="ZN_PROTEASE DOMAIN-CONTAINING PROTEIN"/>
    <property type="match status" value="1"/>
</dbReference>
<proteinExistence type="predicted"/>
<dbReference type="RefSeq" id="WP_182809645.1">
    <property type="nucleotide sequence ID" value="NZ_JACJFM010000020.1"/>
</dbReference>
<dbReference type="GO" id="GO:0006508">
    <property type="term" value="P:proteolysis"/>
    <property type="evidence" value="ECO:0007669"/>
    <property type="project" value="UniProtKB-KW"/>
</dbReference>
<keyword evidence="2" id="KW-0378">Hydrolase</keyword>
<evidence type="ECO:0000259" key="1">
    <source>
        <dbReference type="Pfam" id="PF05618"/>
    </source>
</evidence>
<name>A0A839ITV6_9GAMM</name>
<dbReference type="Proteomes" id="UP000565262">
    <property type="component" value="Unassembled WGS sequence"/>
</dbReference>
<dbReference type="EMBL" id="JACJFM010000020">
    <property type="protein sequence ID" value="MBB1487867.1"/>
    <property type="molecule type" value="Genomic_DNA"/>
</dbReference>
<evidence type="ECO:0000313" key="2">
    <source>
        <dbReference type="EMBL" id="MBB1487867.1"/>
    </source>
</evidence>
<evidence type="ECO:0000313" key="3">
    <source>
        <dbReference type="Proteomes" id="UP000565262"/>
    </source>
</evidence>
<comment type="caution">
    <text evidence="2">The sequence shown here is derived from an EMBL/GenBank/DDBJ whole genome shotgun (WGS) entry which is preliminary data.</text>
</comment>
<dbReference type="Gene3D" id="2.40.70.10">
    <property type="entry name" value="Acid Proteases"/>
    <property type="match status" value="1"/>
</dbReference>
<dbReference type="InterPro" id="IPR008503">
    <property type="entry name" value="Asp_endopeptidase"/>
</dbReference>
<organism evidence="2 3">
    <name type="scientific">Oceanospirillum sediminis</name>
    <dbReference type="NCBI Taxonomy" id="2760088"/>
    <lineage>
        <taxon>Bacteria</taxon>
        <taxon>Pseudomonadati</taxon>
        <taxon>Pseudomonadota</taxon>
        <taxon>Gammaproteobacteria</taxon>
        <taxon>Oceanospirillales</taxon>
        <taxon>Oceanospirillaceae</taxon>
        <taxon>Oceanospirillum</taxon>
    </lineage>
</organism>
<gene>
    <name evidence="2" type="ORF">H4O21_14775</name>
</gene>
<dbReference type="AlphaFoldDB" id="A0A839ITV6"/>
<dbReference type="InterPro" id="IPR021109">
    <property type="entry name" value="Peptidase_aspartic_dom_sf"/>
</dbReference>
<dbReference type="GO" id="GO:0008233">
    <property type="term" value="F:peptidase activity"/>
    <property type="evidence" value="ECO:0007669"/>
    <property type="project" value="UniProtKB-KW"/>
</dbReference>